<dbReference type="PANTHER" id="PTHR11717">
    <property type="entry name" value="LOW MOLECULAR WEIGHT PROTEIN TYROSINE PHOSPHATASE"/>
    <property type="match status" value="1"/>
</dbReference>
<sequence>MFLLVHLQANRREVVLFSLLCLLNIPFFSKFALFIIIHNNMEVKVKSKLLFVCLGNICRSPAAEGVMKQVLEDRGMANLFEVDSAGIGGWHVGELPDSRMRKCGNARGFSFNSRARQFSEEDFKRFDHIFVMDNENWKMLSQKTSDANDMAKVKMLVNYATKHPAAKLIPDPYYGNEKDFFYALDLIEDAANGLADKLEKGTEI</sequence>
<keyword evidence="4" id="KW-0904">Protein phosphatase</keyword>
<feature type="active site" description="Nucleophile" evidence="5">
    <location>
        <position position="53"/>
    </location>
</feature>
<keyword evidence="9" id="KW-1185">Reference proteome</keyword>
<dbReference type="InterPro" id="IPR023485">
    <property type="entry name" value="Ptyr_pPase"/>
</dbReference>
<dbReference type="InterPro" id="IPR036196">
    <property type="entry name" value="Ptyr_pPase_sf"/>
</dbReference>
<dbReference type="EC" id="3.1.3.48" evidence="2"/>
<name>A0A318HQ92_9BACT</name>
<keyword evidence="3" id="KW-0378">Hydrolase</keyword>
<evidence type="ECO:0000256" key="2">
    <source>
        <dbReference type="ARBA" id="ARBA00013064"/>
    </source>
</evidence>
<dbReference type="CDD" id="cd16343">
    <property type="entry name" value="LMWPTP"/>
    <property type="match status" value="1"/>
</dbReference>
<dbReference type="SUPFAM" id="SSF52788">
    <property type="entry name" value="Phosphotyrosine protein phosphatases I"/>
    <property type="match status" value="1"/>
</dbReference>
<evidence type="ECO:0000256" key="5">
    <source>
        <dbReference type="PIRSR" id="PIRSR617867-1"/>
    </source>
</evidence>
<evidence type="ECO:0000256" key="3">
    <source>
        <dbReference type="ARBA" id="ARBA00022801"/>
    </source>
</evidence>
<organism evidence="8 9">
    <name type="scientific">Hoylesella shahii DSM 15611 = JCM 12083</name>
    <dbReference type="NCBI Taxonomy" id="1122991"/>
    <lineage>
        <taxon>Bacteria</taxon>
        <taxon>Pseudomonadati</taxon>
        <taxon>Bacteroidota</taxon>
        <taxon>Bacteroidia</taxon>
        <taxon>Bacteroidales</taxon>
        <taxon>Prevotellaceae</taxon>
        <taxon>Hoylesella</taxon>
    </lineage>
</organism>
<feature type="domain" description="Phosphotyrosine protein phosphatase I" evidence="7">
    <location>
        <begin position="47"/>
        <end position="197"/>
    </location>
</feature>
<evidence type="ECO:0000313" key="9">
    <source>
        <dbReference type="Proteomes" id="UP000248314"/>
    </source>
</evidence>
<dbReference type="InterPro" id="IPR017867">
    <property type="entry name" value="Tyr_phospatase_low_mol_wt"/>
</dbReference>
<dbReference type="Proteomes" id="UP000248314">
    <property type="component" value="Unassembled WGS sequence"/>
</dbReference>
<dbReference type="InterPro" id="IPR050438">
    <property type="entry name" value="LMW_PTPase"/>
</dbReference>
<proteinExistence type="inferred from homology"/>
<comment type="similarity">
    <text evidence="1">Belongs to the low molecular weight phosphotyrosine protein phosphatase family.</text>
</comment>
<dbReference type="Gene3D" id="3.40.50.2300">
    <property type="match status" value="1"/>
</dbReference>
<evidence type="ECO:0000313" key="8">
    <source>
        <dbReference type="EMBL" id="PXX19567.1"/>
    </source>
</evidence>
<dbReference type="PANTHER" id="PTHR11717:SF7">
    <property type="entry name" value="LOW MOLECULAR WEIGHT PHOSPHOTYROSINE PROTEIN PHOSPHATASE"/>
    <property type="match status" value="1"/>
</dbReference>
<dbReference type="EMBL" id="QJJX01000035">
    <property type="protein sequence ID" value="PXX19567.1"/>
    <property type="molecule type" value="Genomic_DNA"/>
</dbReference>
<evidence type="ECO:0000256" key="4">
    <source>
        <dbReference type="ARBA" id="ARBA00022912"/>
    </source>
</evidence>
<keyword evidence="6" id="KW-1133">Transmembrane helix</keyword>
<keyword evidence="6" id="KW-0812">Transmembrane</keyword>
<dbReference type="PRINTS" id="PR00719">
    <property type="entry name" value="LMWPTPASE"/>
</dbReference>
<keyword evidence="6" id="KW-0472">Membrane</keyword>
<comment type="caution">
    <text evidence="8">The sequence shown here is derived from an EMBL/GenBank/DDBJ whole genome shotgun (WGS) entry which is preliminary data.</text>
</comment>
<dbReference type="Pfam" id="PF01451">
    <property type="entry name" value="LMWPc"/>
    <property type="match status" value="1"/>
</dbReference>
<dbReference type="SMART" id="SM00226">
    <property type="entry name" value="LMWPc"/>
    <property type="match status" value="1"/>
</dbReference>
<dbReference type="STRING" id="1122991.GCA_000613445_00906"/>
<dbReference type="GO" id="GO:0004725">
    <property type="term" value="F:protein tyrosine phosphatase activity"/>
    <property type="evidence" value="ECO:0007669"/>
    <property type="project" value="UniProtKB-EC"/>
</dbReference>
<evidence type="ECO:0000256" key="1">
    <source>
        <dbReference type="ARBA" id="ARBA00011063"/>
    </source>
</evidence>
<evidence type="ECO:0000256" key="6">
    <source>
        <dbReference type="SAM" id="Phobius"/>
    </source>
</evidence>
<gene>
    <name evidence="8" type="ORF">EJ73_02349</name>
</gene>
<accession>A0A318HQ92</accession>
<feature type="active site" description="Proton donor" evidence="5">
    <location>
        <position position="171"/>
    </location>
</feature>
<evidence type="ECO:0000259" key="7">
    <source>
        <dbReference type="SMART" id="SM00226"/>
    </source>
</evidence>
<dbReference type="AlphaFoldDB" id="A0A318HQ92"/>
<feature type="active site" evidence="5">
    <location>
        <position position="59"/>
    </location>
</feature>
<reference evidence="8 9" key="1">
    <citation type="submission" date="2018-05" db="EMBL/GenBank/DDBJ databases">
        <title>Genomic Encyclopedia of Type Strains, Phase I: the one thousand microbial genomes (KMG-I) project.</title>
        <authorList>
            <person name="Kyrpides N."/>
        </authorList>
    </citation>
    <scope>NUCLEOTIDE SEQUENCE [LARGE SCALE GENOMIC DNA]</scope>
    <source>
        <strain evidence="8 9">DSM 15611</strain>
    </source>
</reference>
<feature type="transmembrane region" description="Helical" evidence="6">
    <location>
        <begin position="15"/>
        <end position="37"/>
    </location>
</feature>
<protein>
    <recommendedName>
        <fullName evidence="2">protein-tyrosine-phosphatase</fullName>
        <ecNumber evidence="2">3.1.3.48</ecNumber>
    </recommendedName>
</protein>